<reference evidence="1 2" key="1">
    <citation type="journal article" date="2022" name="DNA Res.">
        <title>Chromosomal-level genome assembly of the orchid tree Bauhinia variegata (Leguminosae; Cercidoideae) supports the allotetraploid origin hypothesis of Bauhinia.</title>
        <authorList>
            <person name="Zhong Y."/>
            <person name="Chen Y."/>
            <person name="Zheng D."/>
            <person name="Pang J."/>
            <person name="Liu Y."/>
            <person name="Luo S."/>
            <person name="Meng S."/>
            <person name="Qian L."/>
            <person name="Wei D."/>
            <person name="Dai S."/>
            <person name="Zhou R."/>
        </authorList>
    </citation>
    <scope>NUCLEOTIDE SEQUENCE [LARGE SCALE GENOMIC DNA]</scope>
    <source>
        <strain evidence="1">BV-YZ2020</strain>
    </source>
</reference>
<accession>A0ACB9LRH3</accession>
<organism evidence="1 2">
    <name type="scientific">Bauhinia variegata</name>
    <name type="common">Purple orchid tree</name>
    <name type="synonym">Phanera variegata</name>
    <dbReference type="NCBI Taxonomy" id="167791"/>
    <lineage>
        <taxon>Eukaryota</taxon>
        <taxon>Viridiplantae</taxon>
        <taxon>Streptophyta</taxon>
        <taxon>Embryophyta</taxon>
        <taxon>Tracheophyta</taxon>
        <taxon>Spermatophyta</taxon>
        <taxon>Magnoliopsida</taxon>
        <taxon>eudicotyledons</taxon>
        <taxon>Gunneridae</taxon>
        <taxon>Pentapetalae</taxon>
        <taxon>rosids</taxon>
        <taxon>fabids</taxon>
        <taxon>Fabales</taxon>
        <taxon>Fabaceae</taxon>
        <taxon>Cercidoideae</taxon>
        <taxon>Cercideae</taxon>
        <taxon>Bauhiniinae</taxon>
        <taxon>Bauhinia</taxon>
    </lineage>
</organism>
<name>A0ACB9LRH3_BAUVA</name>
<dbReference type="Proteomes" id="UP000828941">
    <property type="component" value="Chromosome 11"/>
</dbReference>
<proteinExistence type="predicted"/>
<evidence type="ECO:0000313" key="2">
    <source>
        <dbReference type="Proteomes" id="UP000828941"/>
    </source>
</evidence>
<evidence type="ECO:0000313" key="1">
    <source>
        <dbReference type="EMBL" id="KAI4313869.1"/>
    </source>
</evidence>
<dbReference type="EMBL" id="CM039436">
    <property type="protein sequence ID" value="KAI4313869.1"/>
    <property type="molecule type" value="Genomic_DNA"/>
</dbReference>
<gene>
    <name evidence="1" type="ORF">L6164_026816</name>
</gene>
<sequence>MGNKTSPSPSPSTIPLFLSSLLFLLLSTKAQAKDDQPYYCYSSCGSLQDIRYPFRLRGQPLSCGDPDYTLTCENQKPILEFGDGKYYVKSINYENQTIQLVDVNLANGSCNLPSGTVDLFHTDIRYQRYFPHTEISFVNCSKPINDSTFKRVPCMSGNESIIYAVYSGASVYDYQKSCSFPISTSLIDDDYGSKQPSSYEDIHKLLQNGFKLGWSVECRDCALSGLECGYNDSDPKPHYSCYKPYNEYDEVIHAYIILSIIIVSGLFFLVILVCLVIRCIVKRRARKNGEKFYQSLNLKRYTYNDITSVTNNFADKLGKGTFGSVYKGKLADGDLVAVKMLEKCKISEKDFQNEIAKICGTSHPNLIKLVGVCSDVSKRALVYEFMPNGSLDEYLLTKGETKSSSLDQLQEIALGAAKGIHHLHTATDPCILHLDIKPKNILLDQNFIPKVSDFGLRKIYAKDYNFVAMNSAKYIAPELKLNYAAATTESDVYSFGLTLLEMVGKVKNSDSGSSTEAYSISGIYENLSKGEDLEVGNLTEGEGRIARKLSMTGLWCIQVNPSERPSMSKVVEMLEHGTDDFPSAP</sequence>
<protein>
    <submittedName>
        <fullName evidence="1">Uncharacterized protein</fullName>
    </submittedName>
</protein>
<keyword evidence="2" id="KW-1185">Reference proteome</keyword>
<comment type="caution">
    <text evidence="1">The sequence shown here is derived from an EMBL/GenBank/DDBJ whole genome shotgun (WGS) entry which is preliminary data.</text>
</comment>